<dbReference type="AlphaFoldDB" id="A0A484M062"/>
<feature type="compositionally biased region" description="Polar residues" evidence="1">
    <location>
        <begin position="59"/>
        <end position="68"/>
    </location>
</feature>
<feature type="region of interest" description="Disordered" evidence="1">
    <location>
        <begin position="40"/>
        <end position="74"/>
    </location>
</feature>
<accession>A0A484M062</accession>
<gene>
    <name evidence="2" type="ORF">CCAM_LOCUS24007</name>
</gene>
<dbReference type="EMBL" id="OOIL02002347">
    <property type="protein sequence ID" value="VFQ82231.1"/>
    <property type="molecule type" value="Genomic_DNA"/>
</dbReference>
<reference evidence="2 3" key="1">
    <citation type="submission" date="2018-04" db="EMBL/GenBank/DDBJ databases">
        <authorList>
            <person name="Vogel A."/>
        </authorList>
    </citation>
    <scope>NUCLEOTIDE SEQUENCE [LARGE SCALE GENOMIC DNA]</scope>
</reference>
<evidence type="ECO:0000256" key="1">
    <source>
        <dbReference type="SAM" id="MobiDB-lite"/>
    </source>
</evidence>
<keyword evidence="3" id="KW-1185">Reference proteome</keyword>
<name>A0A484M062_9ASTE</name>
<proteinExistence type="predicted"/>
<dbReference type="Proteomes" id="UP000595140">
    <property type="component" value="Unassembled WGS sequence"/>
</dbReference>
<evidence type="ECO:0000313" key="2">
    <source>
        <dbReference type="EMBL" id="VFQ82231.1"/>
    </source>
</evidence>
<evidence type="ECO:0000313" key="3">
    <source>
        <dbReference type="Proteomes" id="UP000595140"/>
    </source>
</evidence>
<sequence length="74" mass="8043">MATGSFEPPTENGAGQILVWIEDLEVMACRDLVEDALGLSGRNSEVDGNPIRQEKHNWNSKWSSSQPVITGGDT</sequence>
<protein>
    <submittedName>
        <fullName evidence="2">Uncharacterized protein</fullName>
    </submittedName>
</protein>
<organism evidence="2 3">
    <name type="scientific">Cuscuta campestris</name>
    <dbReference type="NCBI Taxonomy" id="132261"/>
    <lineage>
        <taxon>Eukaryota</taxon>
        <taxon>Viridiplantae</taxon>
        <taxon>Streptophyta</taxon>
        <taxon>Embryophyta</taxon>
        <taxon>Tracheophyta</taxon>
        <taxon>Spermatophyta</taxon>
        <taxon>Magnoliopsida</taxon>
        <taxon>eudicotyledons</taxon>
        <taxon>Gunneridae</taxon>
        <taxon>Pentapetalae</taxon>
        <taxon>asterids</taxon>
        <taxon>lamiids</taxon>
        <taxon>Solanales</taxon>
        <taxon>Convolvulaceae</taxon>
        <taxon>Cuscuteae</taxon>
        <taxon>Cuscuta</taxon>
        <taxon>Cuscuta subgen. Grammica</taxon>
        <taxon>Cuscuta sect. Cleistogrammica</taxon>
    </lineage>
</organism>